<dbReference type="GeneID" id="31929515"/>
<accession>A0AB72UI85</accession>
<dbReference type="KEGG" id="txi:TH3_19205"/>
<dbReference type="Proteomes" id="UP000007127">
    <property type="component" value="Chromosome"/>
</dbReference>
<gene>
    <name evidence="1" type="ORF">TH3_19205</name>
</gene>
<name>A0AB72UI85_9PROT</name>
<dbReference type="EMBL" id="CP004388">
    <property type="protein sequence ID" value="AJD53943.1"/>
    <property type="molecule type" value="Genomic_DNA"/>
</dbReference>
<evidence type="ECO:0000313" key="1">
    <source>
        <dbReference type="EMBL" id="AJD53943.1"/>
    </source>
</evidence>
<reference evidence="1 2" key="1">
    <citation type="journal article" date="2012" name="J. Bacteriol.">
        <title>Genome sequence of Thalassospira xiamenensis type strain M-5.</title>
        <authorList>
            <person name="Lai Q."/>
            <person name="Shao Z."/>
        </authorList>
    </citation>
    <scope>NUCLEOTIDE SEQUENCE [LARGE SCALE GENOMIC DNA]</scope>
    <source>
        <strain evidence="1 2">M-5</strain>
    </source>
</reference>
<protein>
    <submittedName>
        <fullName evidence="1">Uncharacterized protein</fullName>
    </submittedName>
</protein>
<dbReference type="AlphaFoldDB" id="A0AB72UI85"/>
<evidence type="ECO:0000313" key="2">
    <source>
        <dbReference type="Proteomes" id="UP000007127"/>
    </source>
</evidence>
<dbReference type="RefSeq" id="WP_007088674.1">
    <property type="nucleotide sequence ID" value="NZ_CP004388.1"/>
</dbReference>
<proteinExistence type="predicted"/>
<organism evidence="1 2">
    <name type="scientific">Thalassospira xiamenensis M-5 = DSM 17429</name>
    <dbReference type="NCBI Taxonomy" id="1123366"/>
    <lineage>
        <taxon>Bacteria</taxon>
        <taxon>Pseudomonadati</taxon>
        <taxon>Pseudomonadota</taxon>
        <taxon>Alphaproteobacteria</taxon>
        <taxon>Rhodospirillales</taxon>
        <taxon>Thalassospiraceae</taxon>
        <taxon>Thalassospira</taxon>
    </lineage>
</organism>
<sequence length="301" mass="34149">MAKLTLSKYAPPTPDADFVLYIDFKKGEGSPTRIFSAATEFIHAFEKLDKVLSASIDTSIRPAMILEDIEVGSLKIWLRNALEATDDQSLRDLEWRKIVGAYLLSAKYAVLSWIDDDKAPRSLPGLRKQLQQLAAETDVRHLPDYSPPDPIGLIEAAKQIQTAKDLLDPKDRVIFQNADHEIEINMSVRLEADKLAELATKETIRVPPAPMILAVKKPDYLGNSKWEFRHGRKPIFAKIEDEEFLSNFQNRETDVRPGDALRCQVSVEMKYGFDNELISENFIITEVSEVLDDRPFQSSFL</sequence>